<evidence type="ECO:0000256" key="5">
    <source>
        <dbReference type="ARBA" id="ARBA00022984"/>
    </source>
</evidence>
<evidence type="ECO:0000256" key="2">
    <source>
        <dbReference type="ARBA" id="ARBA00005992"/>
    </source>
</evidence>
<proteinExistence type="inferred from homology"/>
<dbReference type="EMBL" id="JAJISD010000006">
    <property type="protein sequence ID" value="MCC8430363.1"/>
    <property type="molecule type" value="Genomic_DNA"/>
</dbReference>
<dbReference type="Proteomes" id="UP001198862">
    <property type="component" value="Unassembled WGS sequence"/>
</dbReference>
<evidence type="ECO:0000313" key="11">
    <source>
        <dbReference type="Proteomes" id="UP001198862"/>
    </source>
</evidence>
<gene>
    <name evidence="10" type="ORF">LJ725_15420</name>
</gene>
<dbReference type="PROSITE" id="PS51257">
    <property type="entry name" value="PROKAR_LIPOPROTEIN"/>
    <property type="match status" value="1"/>
</dbReference>
<evidence type="ECO:0000256" key="3">
    <source>
        <dbReference type="ARBA" id="ARBA00022679"/>
    </source>
</evidence>
<evidence type="ECO:0000259" key="9">
    <source>
        <dbReference type="PROSITE" id="PS52029"/>
    </source>
</evidence>
<evidence type="ECO:0000256" key="1">
    <source>
        <dbReference type="ARBA" id="ARBA00004752"/>
    </source>
</evidence>
<keyword evidence="6 7" id="KW-0961">Cell wall biogenesis/degradation</keyword>
<evidence type="ECO:0000256" key="4">
    <source>
        <dbReference type="ARBA" id="ARBA00022960"/>
    </source>
</evidence>
<dbReference type="RefSeq" id="WP_230551527.1">
    <property type="nucleotide sequence ID" value="NZ_JAJISD010000006.1"/>
</dbReference>
<evidence type="ECO:0000256" key="7">
    <source>
        <dbReference type="PROSITE-ProRule" id="PRU01373"/>
    </source>
</evidence>
<accession>A0ABS8KWC1</accession>
<dbReference type="PANTHER" id="PTHR41533:SF2">
    <property type="entry name" value="BLR7131 PROTEIN"/>
    <property type="match status" value="1"/>
</dbReference>
<dbReference type="PROSITE" id="PS52029">
    <property type="entry name" value="LD_TPASE"/>
    <property type="match status" value="1"/>
</dbReference>
<dbReference type="InterPro" id="IPR052905">
    <property type="entry name" value="LD-transpeptidase_YkuD-like"/>
</dbReference>
<evidence type="ECO:0000313" key="10">
    <source>
        <dbReference type="EMBL" id="MCC8430363.1"/>
    </source>
</evidence>
<dbReference type="Pfam" id="PF03734">
    <property type="entry name" value="YkuD"/>
    <property type="match status" value="1"/>
</dbReference>
<comment type="caution">
    <text evidence="10">The sequence shown here is derived from an EMBL/GenBank/DDBJ whole genome shotgun (WGS) entry which is preliminary data.</text>
</comment>
<feature type="active site" description="Proton donor/acceptor" evidence="7">
    <location>
        <position position="145"/>
    </location>
</feature>
<dbReference type="PANTHER" id="PTHR41533">
    <property type="entry name" value="L,D-TRANSPEPTIDASE HI_1667-RELATED"/>
    <property type="match status" value="1"/>
</dbReference>
<protein>
    <submittedName>
        <fullName evidence="10">L,D-transpeptidase family protein</fullName>
    </submittedName>
</protein>
<reference evidence="10 11" key="1">
    <citation type="submission" date="2021-11" db="EMBL/GenBank/DDBJ databases">
        <authorList>
            <person name="Lee D.-H."/>
            <person name="Kim S.-B."/>
        </authorList>
    </citation>
    <scope>NUCLEOTIDE SEQUENCE [LARGE SCALE GENOMIC DNA]</scope>
    <source>
        <strain evidence="10 11">KCTC 52223</strain>
    </source>
</reference>
<keyword evidence="3" id="KW-0808">Transferase</keyword>
<evidence type="ECO:0000256" key="6">
    <source>
        <dbReference type="ARBA" id="ARBA00023316"/>
    </source>
</evidence>
<feature type="domain" description="L,D-TPase catalytic" evidence="9">
    <location>
        <begin position="56"/>
        <end position="188"/>
    </location>
</feature>
<feature type="active site" description="Nucleophile" evidence="7">
    <location>
        <position position="164"/>
    </location>
</feature>
<keyword evidence="4 7" id="KW-0133">Cell shape</keyword>
<organism evidence="10 11">
    <name type="scientific">Reyranella aquatilis</name>
    <dbReference type="NCBI Taxonomy" id="2035356"/>
    <lineage>
        <taxon>Bacteria</taxon>
        <taxon>Pseudomonadati</taxon>
        <taxon>Pseudomonadota</taxon>
        <taxon>Alphaproteobacteria</taxon>
        <taxon>Hyphomicrobiales</taxon>
        <taxon>Reyranellaceae</taxon>
        <taxon>Reyranella</taxon>
    </lineage>
</organism>
<dbReference type="Gene3D" id="2.40.440.10">
    <property type="entry name" value="L,D-transpeptidase catalytic domain-like"/>
    <property type="match status" value="1"/>
</dbReference>
<name>A0ABS8KWC1_9HYPH</name>
<keyword evidence="8" id="KW-0732">Signal</keyword>
<dbReference type="SUPFAM" id="SSF141523">
    <property type="entry name" value="L,D-transpeptidase catalytic domain-like"/>
    <property type="match status" value="1"/>
</dbReference>
<feature type="chain" id="PRO_5046112270" evidence="8">
    <location>
        <begin position="19"/>
        <end position="249"/>
    </location>
</feature>
<evidence type="ECO:0000256" key="8">
    <source>
        <dbReference type="SAM" id="SignalP"/>
    </source>
</evidence>
<dbReference type="CDD" id="cd16913">
    <property type="entry name" value="YkuD_like"/>
    <property type="match status" value="1"/>
</dbReference>
<dbReference type="InterPro" id="IPR038063">
    <property type="entry name" value="Transpep_catalytic_dom"/>
</dbReference>
<sequence>MRVSFTLGFTAAALLLLAACGGNPPDPAGSTAPPPPRDERNAALREVGVDVPARGKFVVVNIPSFELIAFENGTPVLRSRVVVGRKATPTPELATAIAAVKFNPSWTPTPAMVRWEGARFMPPGPHNPLGRVLFELDNDQLIFMHDTNDRSYFDKASRAFSHGCVRVEQARELAAWALDMTRPEIDAAIAAGATRRVPLAAEIPTRLVYRTRFPDAAGRLVDHPDVYGRGTVAQAAGGHEGAEHCSAAL</sequence>
<comment type="similarity">
    <text evidence="2">Belongs to the YkuD family.</text>
</comment>
<dbReference type="InterPro" id="IPR005490">
    <property type="entry name" value="LD_TPept_cat_dom"/>
</dbReference>
<keyword evidence="11" id="KW-1185">Reference proteome</keyword>
<keyword evidence="5 7" id="KW-0573">Peptidoglycan synthesis</keyword>
<comment type="pathway">
    <text evidence="1 7">Cell wall biogenesis; peptidoglycan biosynthesis.</text>
</comment>
<feature type="signal peptide" evidence="8">
    <location>
        <begin position="1"/>
        <end position="18"/>
    </location>
</feature>